<dbReference type="InterPro" id="IPR009061">
    <property type="entry name" value="DNA-bd_dom_put_sf"/>
</dbReference>
<dbReference type="SMART" id="SM00028">
    <property type="entry name" value="TPR"/>
    <property type="match status" value="4"/>
</dbReference>
<dbReference type="InterPro" id="IPR019734">
    <property type="entry name" value="TPR_rpt"/>
</dbReference>
<accession>A0A7V0NF26</accession>
<dbReference type="PROSITE" id="PS50937">
    <property type="entry name" value="HTH_MERR_2"/>
    <property type="match status" value="1"/>
</dbReference>
<dbReference type="SUPFAM" id="SSF48452">
    <property type="entry name" value="TPR-like"/>
    <property type="match status" value="1"/>
</dbReference>
<dbReference type="PROSITE" id="PS50005">
    <property type="entry name" value="TPR"/>
    <property type="match status" value="2"/>
</dbReference>
<dbReference type="PANTHER" id="PTHR44809">
    <property type="match status" value="1"/>
</dbReference>
<name>A0A7V0NF26_DESA2</name>
<dbReference type="Gene3D" id="1.25.40.10">
    <property type="entry name" value="Tetratricopeptide repeat domain"/>
    <property type="match status" value="1"/>
</dbReference>
<dbReference type="Pfam" id="PF13181">
    <property type="entry name" value="TPR_8"/>
    <property type="match status" value="2"/>
</dbReference>
<evidence type="ECO:0000256" key="1">
    <source>
        <dbReference type="PROSITE-ProRule" id="PRU00339"/>
    </source>
</evidence>
<dbReference type="Proteomes" id="UP000885706">
    <property type="component" value="Unassembled WGS sequence"/>
</dbReference>
<dbReference type="GO" id="GO:0003677">
    <property type="term" value="F:DNA binding"/>
    <property type="evidence" value="ECO:0007669"/>
    <property type="project" value="InterPro"/>
</dbReference>
<dbReference type="InterPro" id="IPR011990">
    <property type="entry name" value="TPR-like_helical_dom_sf"/>
</dbReference>
<reference evidence="3" key="1">
    <citation type="journal article" date="2020" name="mSystems">
        <title>Genome- and Community-Level Interaction Insights into Carbon Utilization and Element Cycling Functions of Hydrothermarchaeota in Hydrothermal Sediment.</title>
        <authorList>
            <person name="Zhou Z."/>
            <person name="Liu Y."/>
            <person name="Xu W."/>
            <person name="Pan J."/>
            <person name="Luo Z.H."/>
            <person name="Li M."/>
        </authorList>
    </citation>
    <scope>NUCLEOTIDE SEQUENCE [LARGE SCALE GENOMIC DNA]</scope>
    <source>
        <strain evidence="3">HyVt-113</strain>
    </source>
</reference>
<evidence type="ECO:0000313" key="3">
    <source>
        <dbReference type="EMBL" id="HDD35822.1"/>
    </source>
</evidence>
<evidence type="ECO:0000259" key="2">
    <source>
        <dbReference type="PROSITE" id="PS50937"/>
    </source>
</evidence>
<dbReference type="Pfam" id="PF13411">
    <property type="entry name" value="MerR_1"/>
    <property type="match status" value="1"/>
</dbReference>
<dbReference type="SUPFAM" id="SSF46955">
    <property type="entry name" value="Putative DNA-binding domain"/>
    <property type="match status" value="1"/>
</dbReference>
<organism evidence="3">
    <name type="scientific">Desulfofervidus auxilii</name>
    <dbReference type="NCBI Taxonomy" id="1621989"/>
    <lineage>
        <taxon>Bacteria</taxon>
        <taxon>Pseudomonadati</taxon>
        <taxon>Thermodesulfobacteriota</taxon>
        <taxon>Candidatus Desulfofervidia</taxon>
        <taxon>Candidatus Desulfofervidales</taxon>
        <taxon>Candidatus Desulfofervidaceae</taxon>
        <taxon>Candidatus Desulfofervidus</taxon>
    </lineage>
</organism>
<dbReference type="InterPro" id="IPR052943">
    <property type="entry name" value="TMTC_O-mannosyl-trnsfr"/>
</dbReference>
<dbReference type="Pfam" id="PF00515">
    <property type="entry name" value="TPR_1"/>
    <property type="match status" value="1"/>
</dbReference>
<dbReference type="GO" id="GO:0006355">
    <property type="term" value="P:regulation of DNA-templated transcription"/>
    <property type="evidence" value="ECO:0007669"/>
    <property type="project" value="InterPro"/>
</dbReference>
<dbReference type="CDD" id="cd00592">
    <property type="entry name" value="HTH_MerR-like"/>
    <property type="match status" value="1"/>
</dbReference>
<feature type="repeat" description="TPR" evidence="1">
    <location>
        <begin position="195"/>
        <end position="228"/>
    </location>
</feature>
<gene>
    <name evidence="3" type="ORF">ENF30_03365</name>
</gene>
<dbReference type="Gene3D" id="1.10.1660.10">
    <property type="match status" value="1"/>
</dbReference>
<feature type="repeat" description="TPR" evidence="1">
    <location>
        <begin position="161"/>
        <end position="194"/>
    </location>
</feature>
<protein>
    <submittedName>
        <fullName evidence="3">Tetratricopeptide repeat protein</fullName>
    </submittedName>
</protein>
<keyword evidence="1" id="KW-0802">TPR repeat</keyword>
<sequence length="281" mass="33010">MYDQKEIARLAGISENQIRYWEKIGLVPCIKREKRKLFFDFKALVAFKTIKALQQRGVSLKKIKRALEQLKNIMPNVKYPLTETKISIKGKRIIFDARGLKFEPSGQLLLNFINQKGAVISLKKDKVEDLFFKALQYEENGDYKSAKACYLKVLSLDSEHVDALVNLGNIQYHLGMFNEAENLYRKALSLNPDHPEANYNLANLLEEKEDIENAILFYKKAIHEDPEFKDAYFNLARLLEKKQVFKEAKKYWEFYLKLDSESEWANYARKRLEHLSHFDET</sequence>
<dbReference type="EMBL" id="DQWQ01000152">
    <property type="protein sequence ID" value="HDD35822.1"/>
    <property type="molecule type" value="Genomic_DNA"/>
</dbReference>
<proteinExistence type="predicted"/>
<comment type="caution">
    <text evidence="3">The sequence shown here is derived from an EMBL/GenBank/DDBJ whole genome shotgun (WGS) entry which is preliminary data.</text>
</comment>
<feature type="domain" description="HTH merR-type" evidence="2">
    <location>
        <begin position="1"/>
        <end position="69"/>
    </location>
</feature>
<dbReference type="AlphaFoldDB" id="A0A7V0NF26"/>
<dbReference type="PANTHER" id="PTHR44809:SF1">
    <property type="entry name" value="PROTEIN O-MANNOSYL-TRANSFERASE TMTC1"/>
    <property type="match status" value="1"/>
</dbReference>
<dbReference type="PROSITE" id="PS50293">
    <property type="entry name" value="TPR_REGION"/>
    <property type="match status" value="1"/>
</dbReference>
<dbReference type="SMART" id="SM00422">
    <property type="entry name" value="HTH_MERR"/>
    <property type="match status" value="1"/>
</dbReference>
<dbReference type="InterPro" id="IPR000551">
    <property type="entry name" value="MerR-type_HTH_dom"/>
</dbReference>